<dbReference type="PANTHER" id="PTHR43884">
    <property type="entry name" value="ACYL-COA DEHYDROGENASE"/>
    <property type="match status" value="1"/>
</dbReference>
<dbReference type="GO" id="GO:0050660">
    <property type="term" value="F:flavin adenine dinucleotide binding"/>
    <property type="evidence" value="ECO:0007669"/>
    <property type="project" value="InterPro"/>
</dbReference>
<dbReference type="InterPro" id="IPR009075">
    <property type="entry name" value="AcylCo_DH/oxidase_C"/>
</dbReference>
<dbReference type="InterPro" id="IPR036250">
    <property type="entry name" value="AcylCo_DH-like_C"/>
</dbReference>
<evidence type="ECO:0000256" key="4">
    <source>
        <dbReference type="ARBA" id="ARBA00022827"/>
    </source>
</evidence>
<dbReference type="Pfam" id="PF00441">
    <property type="entry name" value="Acyl-CoA_dh_1"/>
    <property type="match status" value="1"/>
</dbReference>
<evidence type="ECO:0000256" key="3">
    <source>
        <dbReference type="ARBA" id="ARBA00022630"/>
    </source>
</evidence>
<keyword evidence="4 6" id="KW-0274">FAD</keyword>
<comment type="cofactor">
    <cofactor evidence="1 6">
        <name>FAD</name>
        <dbReference type="ChEBI" id="CHEBI:57692"/>
    </cofactor>
</comment>
<dbReference type="EMBL" id="CP022098">
    <property type="protein sequence ID" value="ATB39248.1"/>
    <property type="molecule type" value="Genomic_DNA"/>
</dbReference>
<dbReference type="InterPro" id="IPR046373">
    <property type="entry name" value="Acyl-CoA_Oxase/DH_mid-dom_sf"/>
</dbReference>
<keyword evidence="3 6" id="KW-0285">Flavoprotein</keyword>
<dbReference type="Proteomes" id="UP000217257">
    <property type="component" value="Chromosome"/>
</dbReference>
<keyword evidence="5 6" id="KW-0560">Oxidoreductase</keyword>
<evidence type="ECO:0000259" key="7">
    <source>
        <dbReference type="Pfam" id="PF00441"/>
    </source>
</evidence>
<dbReference type="PANTHER" id="PTHR43884:SF12">
    <property type="entry name" value="ISOVALERYL-COA DEHYDROGENASE, MITOCHONDRIAL-RELATED"/>
    <property type="match status" value="1"/>
</dbReference>
<protein>
    <submittedName>
        <fullName evidence="9">Butyryl-CoA dehydrogenase</fullName>
    </submittedName>
</protein>
<evidence type="ECO:0000313" key="10">
    <source>
        <dbReference type="Proteomes" id="UP000217257"/>
    </source>
</evidence>
<dbReference type="FunFam" id="2.40.110.10:FF:000002">
    <property type="entry name" value="Acyl-CoA dehydrogenase fadE12"/>
    <property type="match status" value="1"/>
</dbReference>
<dbReference type="SUPFAM" id="SSF47203">
    <property type="entry name" value="Acyl-CoA dehydrogenase C-terminal domain-like"/>
    <property type="match status" value="1"/>
</dbReference>
<dbReference type="InterPro" id="IPR006091">
    <property type="entry name" value="Acyl-CoA_Oxase/DH_mid-dom"/>
</dbReference>
<dbReference type="KEGG" id="cfus:CYFUS_004692"/>
<feature type="domain" description="Acyl-CoA oxidase/dehydrogenase middle" evidence="8">
    <location>
        <begin position="117"/>
        <end position="212"/>
    </location>
</feature>
<dbReference type="Pfam" id="PF02770">
    <property type="entry name" value="Acyl-CoA_dh_M"/>
    <property type="match status" value="1"/>
</dbReference>
<dbReference type="GO" id="GO:0003995">
    <property type="term" value="F:acyl-CoA dehydrogenase activity"/>
    <property type="evidence" value="ECO:0007669"/>
    <property type="project" value="TreeGrafter"/>
</dbReference>
<sequence length="376" mass="40326">MNHSALPEETPELRAARTLGQSLGAPPSGSDPRAWIREAWKKAAELGVFEVLIPEEALNVEVVLSVLEGVGMGCAGEGFPLALGAHCFGFSAPLLCFGSEEHKGLLPSLRDGSVMGALAATETEAGSDVMSLKTRFRRDGDDYVLQGAKCFITNAREADYFLVLATKDPRLHFRGLSAFLVPRATRGLEVGIDEPRMGMHGCSVSSVWFDDVRVPRSAMVGGVGQGASVFQHALTWERSMLAGFHLGVMRRQFLAALDYAKERRQFGRPIGNNQYVAGRIVDMLSRYRTSHLLVRNTLTLLSTGALTPGEASLTKLYVSEAALASGTDAFRLHGGMGLMEGSEVGRELRDALGGIVYSGTSEIQKVIIAAELGLGS</sequence>
<dbReference type="Gene3D" id="1.20.140.10">
    <property type="entry name" value="Butyryl-CoA Dehydrogenase, subunit A, domain 3"/>
    <property type="match status" value="1"/>
</dbReference>
<evidence type="ECO:0000256" key="1">
    <source>
        <dbReference type="ARBA" id="ARBA00001974"/>
    </source>
</evidence>
<dbReference type="RefSeq" id="WP_095987303.1">
    <property type="nucleotide sequence ID" value="NZ_CP022098.1"/>
</dbReference>
<organism evidence="9 10">
    <name type="scientific">Cystobacter fuscus</name>
    <dbReference type="NCBI Taxonomy" id="43"/>
    <lineage>
        <taxon>Bacteria</taxon>
        <taxon>Pseudomonadati</taxon>
        <taxon>Myxococcota</taxon>
        <taxon>Myxococcia</taxon>
        <taxon>Myxococcales</taxon>
        <taxon>Cystobacterineae</taxon>
        <taxon>Archangiaceae</taxon>
        <taxon>Cystobacter</taxon>
    </lineage>
</organism>
<dbReference type="InterPro" id="IPR037069">
    <property type="entry name" value="AcylCoA_DH/ox_N_sf"/>
</dbReference>
<feature type="domain" description="Acyl-CoA dehydrogenase/oxidase C-terminal" evidence="7">
    <location>
        <begin position="224"/>
        <end position="372"/>
    </location>
</feature>
<dbReference type="AlphaFoldDB" id="A0A250J6T9"/>
<evidence type="ECO:0000313" key="9">
    <source>
        <dbReference type="EMBL" id="ATB39248.1"/>
    </source>
</evidence>
<dbReference type="SUPFAM" id="SSF56645">
    <property type="entry name" value="Acyl-CoA dehydrogenase NM domain-like"/>
    <property type="match status" value="1"/>
</dbReference>
<reference evidence="9 10" key="1">
    <citation type="submission" date="2017-06" db="EMBL/GenBank/DDBJ databases">
        <title>Sequencing and comparative analysis of myxobacterial genomes.</title>
        <authorList>
            <person name="Rupp O."/>
            <person name="Goesmann A."/>
            <person name="Sogaard-Andersen L."/>
        </authorList>
    </citation>
    <scope>NUCLEOTIDE SEQUENCE [LARGE SCALE GENOMIC DNA]</scope>
    <source>
        <strain evidence="9 10">DSM 52655</strain>
    </source>
</reference>
<comment type="similarity">
    <text evidence="2 6">Belongs to the acyl-CoA dehydrogenase family.</text>
</comment>
<evidence type="ECO:0000256" key="5">
    <source>
        <dbReference type="ARBA" id="ARBA00023002"/>
    </source>
</evidence>
<dbReference type="Gene3D" id="1.10.540.10">
    <property type="entry name" value="Acyl-CoA dehydrogenase/oxidase, N-terminal domain"/>
    <property type="match status" value="1"/>
</dbReference>
<gene>
    <name evidence="9" type="ORF">CYFUS_004692</name>
</gene>
<accession>A0A250J6T9</accession>
<proteinExistence type="inferred from homology"/>
<evidence type="ECO:0000256" key="6">
    <source>
        <dbReference type="RuleBase" id="RU362125"/>
    </source>
</evidence>
<evidence type="ECO:0000256" key="2">
    <source>
        <dbReference type="ARBA" id="ARBA00009347"/>
    </source>
</evidence>
<name>A0A250J6T9_9BACT</name>
<evidence type="ECO:0000259" key="8">
    <source>
        <dbReference type="Pfam" id="PF02770"/>
    </source>
</evidence>
<dbReference type="Gene3D" id="2.40.110.10">
    <property type="entry name" value="Butyryl-CoA Dehydrogenase, subunit A, domain 2"/>
    <property type="match status" value="1"/>
</dbReference>
<dbReference type="InterPro" id="IPR009100">
    <property type="entry name" value="AcylCoA_DH/oxidase_NM_dom_sf"/>
</dbReference>